<evidence type="ECO:0000313" key="3">
    <source>
        <dbReference type="Proteomes" id="UP000266841"/>
    </source>
</evidence>
<reference evidence="2 3" key="1">
    <citation type="journal article" date="2012" name="Genome Biol.">
        <title>Genome and low-iron response of an oceanic diatom adapted to chronic iron limitation.</title>
        <authorList>
            <person name="Lommer M."/>
            <person name="Specht M."/>
            <person name="Roy A.S."/>
            <person name="Kraemer L."/>
            <person name="Andreson R."/>
            <person name="Gutowska M.A."/>
            <person name="Wolf J."/>
            <person name="Bergner S.V."/>
            <person name="Schilhabel M.B."/>
            <person name="Klostermeier U.C."/>
            <person name="Beiko R.G."/>
            <person name="Rosenstiel P."/>
            <person name="Hippler M."/>
            <person name="Laroche J."/>
        </authorList>
    </citation>
    <scope>NUCLEOTIDE SEQUENCE [LARGE SCALE GENOMIC DNA]</scope>
    <source>
        <strain evidence="2 3">CCMP1005</strain>
    </source>
</reference>
<organism evidence="2 3">
    <name type="scientific">Thalassiosira oceanica</name>
    <name type="common">Marine diatom</name>
    <dbReference type="NCBI Taxonomy" id="159749"/>
    <lineage>
        <taxon>Eukaryota</taxon>
        <taxon>Sar</taxon>
        <taxon>Stramenopiles</taxon>
        <taxon>Ochrophyta</taxon>
        <taxon>Bacillariophyta</taxon>
        <taxon>Coscinodiscophyceae</taxon>
        <taxon>Thalassiosirophycidae</taxon>
        <taxon>Thalassiosirales</taxon>
        <taxon>Thalassiosiraceae</taxon>
        <taxon>Thalassiosira</taxon>
    </lineage>
</organism>
<dbReference type="AlphaFoldDB" id="K0TP10"/>
<proteinExistence type="predicted"/>
<name>K0TP10_THAOC</name>
<keyword evidence="3" id="KW-1185">Reference proteome</keyword>
<gene>
    <name evidence="2" type="ORF">THAOC_04313</name>
</gene>
<sequence>MAAATATNRLRYVDHTYRDFSHYIEEGGELVKHKKCTNNFPARLHRMLENEEHSAARSIMEGTRQAKIHRRGRAPLLCLQEVRILYEATQWLGLQTSSPERARRLPPNLGKAIPCKEAEPNFYAISKQYPLKSRLGGSSIAQVSVEHAARQPSVPTSSTQGNGVSGGGRNSAAGTLADLFEGGYKQKAGSTTKEDQKRVSDDQTFLLNYGHSLNASAASRAQQEAGLSTLQLAYQNSQNNFHRAYSPVAPSYHDSATQSFPVSYAGPGIQLSSTTSRDFWQYYQFLHQSKASMSYGSQSTNGVIPGSINVPSEVGSTRLPQDAGGAAEKTSSTICSLEEAPLANVFDEVSPF</sequence>
<dbReference type="Proteomes" id="UP000266841">
    <property type="component" value="Unassembled WGS sequence"/>
</dbReference>
<dbReference type="EMBL" id="AGNL01004010">
    <property type="protein sequence ID" value="EJK74037.1"/>
    <property type="molecule type" value="Genomic_DNA"/>
</dbReference>
<accession>K0TP10</accession>
<feature type="region of interest" description="Disordered" evidence="1">
    <location>
        <begin position="146"/>
        <end position="172"/>
    </location>
</feature>
<protein>
    <submittedName>
        <fullName evidence="2">Uncharacterized protein</fullName>
    </submittedName>
</protein>
<comment type="caution">
    <text evidence="2">The sequence shown here is derived from an EMBL/GenBank/DDBJ whole genome shotgun (WGS) entry which is preliminary data.</text>
</comment>
<evidence type="ECO:0000313" key="2">
    <source>
        <dbReference type="EMBL" id="EJK74037.1"/>
    </source>
</evidence>
<evidence type="ECO:0000256" key="1">
    <source>
        <dbReference type="SAM" id="MobiDB-lite"/>
    </source>
</evidence>
<feature type="compositionally biased region" description="Polar residues" evidence="1">
    <location>
        <begin position="153"/>
        <end position="162"/>
    </location>
</feature>